<keyword evidence="1" id="KW-0812">Transmembrane</keyword>
<keyword evidence="1" id="KW-0472">Membrane</keyword>
<organism evidence="2 3">
    <name type="scientific">Eumeta variegata</name>
    <name type="common">Bagworm moth</name>
    <name type="synonym">Eumeta japonica</name>
    <dbReference type="NCBI Taxonomy" id="151549"/>
    <lineage>
        <taxon>Eukaryota</taxon>
        <taxon>Metazoa</taxon>
        <taxon>Ecdysozoa</taxon>
        <taxon>Arthropoda</taxon>
        <taxon>Hexapoda</taxon>
        <taxon>Insecta</taxon>
        <taxon>Pterygota</taxon>
        <taxon>Neoptera</taxon>
        <taxon>Endopterygota</taxon>
        <taxon>Lepidoptera</taxon>
        <taxon>Glossata</taxon>
        <taxon>Ditrysia</taxon>
        <taxon>Tineoidea</taxon>
        <taxon>Psychidae</taxon>
        <taxon>Oiketicinae</taxon>
        <taxon>Eumeta</taxon>
    </lineage>
</organism>
<reference evidence="2 3" key="1">
    <citation type="journal article" date="2019" name="Commun. Biol.">
        <title>The bagworm genome reveals a unique fibroin gene that provides high tensile strength.</title>
        <authorList>
            <person name="Kono N."/>
            <person name="Nakamura H."/>
            <person name="Ohtoshi R."/>
            <person name="Tomita M."/>
            <person name="Numata K."/>
            <person name="Arakawa K."/>
        </authorList>
    </citation>
    <scope>NUCLEOTIDE SEQUENCE [LARGE SCALE GENOMIC DNA]</scope>
</reference>
<gene>
    <name evidence="2" type="ORF">EVAR_50246_1</name>
</gene>
<keyword evidence="3" id="KW-1185">Reference proteome</keyword>
<accession>A0A4C1YGR1</accession>
<sequence>MTSHGEKESRYEPSVKKLCHGRKLRNENAKELAPYSKYTTDVLGAGEMLMRSSGNTLTLLEGGDIREILQVLLLIILPIIREYDEQVLTHLTLARCVNSVVEFMFCVVTPDSGLRLFVYMFFLVYSDILSINWTFVFAKNLYDKIVSFPTPAHPKWIKVYLLTFVRTGRELIPALKSFTIDQALSIVIPIRLQPNFNSASDVKCDFALISNSTPGLALDFNCSPALAMQCRFHSRFKSPFRSNFRSRTRS</sequence>
<name>A0A4C1YGR1_EUMVA</name>
<evidence type="ECO:0000313" key="2">
    <source>
        <dbReference type="EMBL" id="GBP75561.1"/>
    </source>
</evidence>
<dbReference type="OrthoDB" id="7200218at2759"/>
<proteinExistence type="predicted"/>
<keyword evidence="1" id="KW-1133">Transmembrane helix</keyword>
<protein>
    <submittedName>
        <fullName evidence="2">Uncharacterized protein</fullName>
    </submittedName>
</protein>
<dbReference type="AlphaFoldDB" id="A0A4C1YGR1"/>
<dbReference type="Proteomes" id="UP000299102">
    <property type="component" value="Unassembled WGS sequence"/>
</dbReference>
<comment type="caution">
    <text evidence="2">The sequence shown here is derived from an EMBL/GenBank/DDBJ whole genome shotgun (WGS) entry which is preliminary data.</text>
</comment>
<evidence type="ECO:0000256" key="1">
    <source>
        <dbReference type="SAM" id="Phobius"/>
    </source>
</evidence>
<feature type="transmembrane region" description="Helical" evidence="1">
    <location>
        <begin position="116"/>
        <end position="138"/>
    </location>
</feature>
<dbReference type="EMBL" id="BGZK01001253">
    <property type="protein sequence ID" value="GBP75561.1"/>
    <property type="molecule type" value="Genomic_DNA"/>
</dbReference>
<evidence type="ECO:0000313" key="3">
    <source>
        <dbReference type="Proteomes" id="UP000299102"/>
    </source>
</evidence>